<reference evidence="4 5" key="1">
    <citation type="journal article" date="2017" name="PLoS Biol.">
        <title>The sea cucumber genome provides insights into morphological evolution and visceral regeneration.</title>
        <authorList>
            <person name="Zhang X."/>
            <person name="Sun L."/>
            <person name="Yuan J."/>
            <person name="Sun Y."/>
            <person name="Gao Y."/>
            <person name="Zhang L."/>
            <person name="Li S."/>
            <person name="Dai H."/>
            <person name="Hamel J.F."/>
            <person name="Liu C."/>
            <person name="Yu Y."/>
            <person name="Liu S."/>
            <person name="Lin W."/>
            <person name="Guo K."/>
            <person name="Jin S."/>
            <person name="Xu P."/>
            <person name="Storey K.B."/>
            <person name="Huan P."/>
            <person name="Zhang T."/>
            <person name="Zhou Y."/>
            <person name="Zhang J."/>
            <person name="Lin C."/>
            <person name="Li X."/>
            <person name="Xing L."/>
            <person name="Huo D."/>
            <person name="Sun M."/>
            <person name="Wang L."/>
            <person name="Mercier A."/>
            <person name="Li F."/>
            <person name="Yang H."/>
            <person name="Xiang J."/>
        </authorList>
    </citation>
    <scope>NUCLEOTIDE SEQUENCE [LARGE SCALE GENOMIC DNA]</scope>
    <source>
        <strain evidence="4">Shaxun</strain>
        <tissue evidence="4">Muscle</tissue>
    </source>
</reference>
<protein>
    <recommendedName>
        <fullName evidence="3">CCHC-type domain-containing protein</fullName>
    </recommendedName>
</protein>
<organism evidence="4 5">
    <name type="scientific">Stichopus japonicus</name>
    <name type="common">Sea cucumber</name>
    <dbReference type="NCBI Taxonomy" id="307972"/>
    <lineage>
        <taxon>Eukaryota</taxon>
        <taxon>Metazoa</taxon>
        <taxon>Echinodermata</taxon>
        <taxon>Eleutherozoa</taxon>
        <taxon>Echinozoa</taxon>
        <taxon>Holothuroidea</taxon>
        <taxon>Aspidochirotacea</taxon>
        <taxon>Aspidochirotida</taxon>
        <taxon>Stichopodidae</taxon>
        <taxon>Apostichopus</taxon>
    </lineage>
</organism>
<feature type="domain" description="CCHC-type" evidence="3">
    <location>
        <begin position="190"/>
        <end position="205"/>
    </location>
</feature>
<dbReference type="Gene3D" id="3.60.10.10">
    <property type="entry name" value="Endonuclease/exonuclease/phosphatase"/>
    <property type="match status" value="1"/>
</dbReference>
<dbReference type="InterPro" id="IPR036875">
    <property type="entry name" value="Znf_CCHC_sf"/>
</dbReference>
<sequence>MSTGSAKMPPNSFVLKTNSVKLVDANFKSTDILKSLANDIGKKNILGCVKTQGQWILTVKNKEDAELIQETGLKIGNEVCDIMGVTKTIITVSVFGVPVYITDDEISEKLEEYGCRLRSPWVRKYYEDYPNIENGIRYVRLELPKSVKSLPYAITIEGTHLRLKHSGQLRVCNLCLSDDHIMRECPQYTCRECGQQGHSRNRCPEILCYKCNKLGHTSYHCDEKDDTETMDEDTEIENPIDKPTTNEDTEKPTTYEAQESESRPANTGVLTKDKDEECISDLKERSRQSTNLTKVQPITESELNQQVGAKIKRTLSSNDGADWIVVKKNSTNQQQRKNIPRPNVTTTRCELSTNNSKRSRDVITVGVVYRSPNSSDDNDVVLFDSIRKAAKVMLFIMGDFNFPDINWIDGSSSRKGQSRKLKMQLFLLRAPQADKIVTDSQDLADLLNDYFVSVFTREDTSSIPDFQGGSDRPKLDTVLFSDDVVLKELLRLNVSKASGPDAIHPYLLKTFAHYFCVPLSLIFSKFMDEGYVPRDWRCANITQFSRRVIRLSPVIIGPLVSLV</sequence>
<dbReference type="Gene3D" id="4.10.60.10">
    <property type="entry name" value="Zinc finger, CCHC-type"/>
    <property type="match status" value="1"/>
</dbReference>
<proteinExistence type="predicted"/>
<dbReference type="Proteomes" id="UP000230750">
    <property type="component" value="Unassembled WGS sequence"/>
</dbReference>
<keyword evidence="1" id="KW-0479">Metal-binding</keyword>
<feature type="compositionally biased region" description="Basic and acidic residues" evidence="2">
    <location>
        <begin position="244"/>
        <end position="253"/>
    </location>
</feature>
<evidence type="ECO:0000259" key="3">
    <source>
        <dbReference type="PROSITE" id="PS50158"/>
    </source>
</evidence>
<feature type="region of interest" description="Disordered" evidence="2">
    <location>
        <begin position="222"/>
        <end position="275"/>
    </location>
</feature>
<feature type="domain" description="CCHC-type" evidence="3">
    <location>
        <begin position="208"/>
        <end position="223"/>
    </location>
</feature>
<dbReference type="PROSITE" id="PS50158">
    <property type="entry name" value="ZF_CCHC"/>
    <property type="match status" value="2"/>
</dbReference>
<dbReference type="SUPFAM" id="SSF56219">
    <property type="entry name" value="DNase I-like"/>
    <property type="match status" value="1"/>
</dbReference>
<dbReference type="AlphaFoldDB" id="A0A2G8JNP4"/>
<dbReference type="PANTHER" id="PTHR33395:SF22">
    <property type="entry name" value="REVERSE TRANSCRIPTASE DOMAIN-CONTAINING PROTEIN"/>
    <property type="match status" value="1"/>
</dbReference>
<dbReference type="EMBL" id="MRZV01001519">
    <property type="protein sequence ID" value="PIK37338.1"/>
    <property type="molecule type" value="Genomic_DNA"/>
</dbReference>
<dbReference type="OrthoDB" id="8962424at2759"/>
<evidence type="ECO:0000313" key="4">
    <source>
        <dbReference type="EMBL" id="PIK37338.1"/>
    </source>
</evidence>
<keyword evidence="5" id="KW-1185">Reference proteome</keyword>
<dbReference type="PANTHER" id="PTHR33395">
    <property type="entry name" value="TRANSCRIPTASE, PUTATIVE-RELATED-RELATED"/>
    <property type="match status" value="1"/>
</dbReference>
<keyword evidence="1" id="KW-0863">Zinc-finger</keyword>
<evidence type="ECO:0000256" key="1">
    <source>
        <dbReference type="PROSITE-ProRule" id="PRU00047"/>
    </source>
</evidence>
<dbReference type="InterPro" id="IPR001878">
    <property type="entry name" value="Znf_CCHC"/>
</dbReference>
<dbReference type="GO" id="GO:0003676">
    <property type="term" value="F:nucleic acid binding"/>
    <property type="evidence" value="ECO:0007669"/>
    <property type="project" value="InterPro"/>
</dbReference>
<evidence type="ECO:0000256" key="2">
    <source>
        <dbReference type="SAM" id="MobiDB-lite"/>
    </source>
</evidence>
<keyword evidence="1" id="KW-0862">Zinc</keyword>
<name>A0A2G8JNP4_STIJA</name>
<dbReference type="InterPro" id="IPR036691">
    <property type="entry name" value="Endo/exonu/phosph_ase_sf"/>
</dbReference>
<comment type="caution">
    <text evidence="4">The sequence shown here is derived from an EMBL/GenBank/DDBJ whole genome shotgun (WGS) entry which is preliminary data.</text>
</comment>
<feature type="compositionally biased region" description="Acidic residues" evidence="2">
    <location>
        <begin position="224"/>
        <end position="238"/>
    </location>
</feature>
<gene>
    <name evidence="4" type="ORF">BSL78_25837</name>
</gene>
<accession>A0A2G8JNP4</accession>
<dbReference type="SMART" id="SM00343">
    <property type="entry name" value="ZnF_C2HC"/>
    <property type="match status" value="3"/>
</dbReference>
<evidence type="ECO:0000313" key="5">
    <source>
        <dbReference type="Proteomes" id="UP000230750"/>
    </source>
</evidence>
<dbReference type="GO" id="GO:0008270">
    <property type="term" value="F:zinc ion binding"/>
    <property type="evidence" value="ECO:0007669"/>
    <property type="project" value="UniProtKB-KW"/>
</dbReference>
<dbReference type="SUPFAM" id="SSF57756">
    <property type="entry name" value="Retrovirus zinc finger-like domains"/>
    <property type="match status" value="1"/>
</dbReference>